<sequence>MQDHPSPASASPEALAGAPGQSGDVVGEIISEFSEVIAFARSRWTRYAEDVHPELRGVGLIMLQIIVRKGPLTATGIAQMLDMDKAVVSRQIAKLRELGLVEAESAPEDRRVMLLTASTKAQTLLDGIRVKWAGAYHERFIGWTEAELEQLRFGLHRFNATADHVAPGLPSSRCTRDHTDEASAEPEPEPEPQASSSI</sequence>
<feature type="domain" description="HTH marR-type" evidence="5">
    <location>
        <begin position="26"/>
        <end position="160"/>
    </location>
</feature>
<gene>
    <name evidence="6" type="ORF">EDF62_2647</name>
</gene>
<keyword evidence="2 6" id="KW-0238">DNA-binding</keyword>
<keyword evidence="3" id="KW-0804">Transcription</keyword>
<dbReference type="PANTHER" id="PTHR42756">
    <property type="entry name" value="TRANSCRIPTIONAL REGULATOR, MARR"/>
    <property type="match status" value="1"/>
</dbReference>
<keyword evidence="7" id="KW-1185">Reference proteome</keyword>
<feature type="region of interest" description="Disordered" evidence="4">
    <location>
        <begin position="1"/>
        <end position="20"/>
    </location>
</feature>
<dbReference type="InterPro" id="IPR000835">
    <property type="entry name" value="HTH_MarR-typ"/>
</dbReference>
<dbReference type="InterPro" id="IPR011991">
    <property type="entry name" value="ArsR-like_HTH"/>
</dbReference>
<evidence type="ECO:0000256" key="4">
    <source>
        <dbReference type="SAM" id="MobiDB-lite"/>
    </source>
</evidence>
<reference evidence="6 7" key="1">
    <citation type="submission" date="2019-03" db="EMBL/GenBank/DDBJ databases">
        <title>Genomic analyses of the natural microbiome of Caenorhabditis elegans.</title>
        <authorList>
            <person name="Samuel B."/>
        </authorList>
    </citation>
    <scope>NUCLEOTIDE SEQUENCE [LARGE SCALE GENOMIC DNA]</scope>
    <source>
        <strain evidence="6 7">JUb18</strain>
    </source>
</reference>
<evidence type="ECO:0000313" key="7">
    <source>
        <dbReference type="Proteomes" id="UP000295601"/>
    </source>
</evidence>
<accession>A0A4R6RVK3</accession>
<feature type="region of interest" description="Disordered" evidence="4">
    <location>
        <begin position="166"/>
        <end position="198"/>
    </location>
</feature>
<evidence type="ECO:0000256" key="2">
    <source>
        <dbReference type="ARBA" id="ARBA00023125"/>
    </source>
</evidence>
<dbReference type="InterPro" id="IPR036390">
    <property type="entry name" value="WH_DNA-bd_sf"/>
</dbReference>
<dbReference type="PANTHER" id="PTHR42756:SF1">
    <property type="entry name" value="TRANSCRIPTIONAL REPRESSOR OF EMRAB OPERON"/>
    <property type="match status" value="1"/>
</dbReference>
<evidence type="ECO:0000313" key="6">
    <source>
        <dbReference type="EMBL" id="TDP90990.1"/>
    </source>
</evidence>
<dbReference type="SUPFAM" id="SSF46785">
    <property type="entry name" value="Winged helix' DNA-binding domain"/>
    <property type="match status" value="1"/>
</dbReference>
<keyword evidence="1" id="KW-0805">Transcription regulation</keyword>
<dbReference type="PROSITE" id="PS50995">
    <property type="entry name" value="HTH_MARR_2"/>
    <property type="match status" value="1"/>
</dbReference>
<dbReference type="EMBL" id="SNYA01000006">
    <property type="protein sequence ID" value="TDP90990.1"/>
    <property type="molecule type" value="Genomic_DNA"/>
</dbReference>
<dbReference type="AlphaFoldDB" id="A0A4R6RVK3"/>
<dbReference type="InterPro" id="IPR036388">
    <property type="entry name" value="WH-like_DNA-bd_sf"/>
</dbReference>
<dbReference type="GO" id="GO:0003677">
    <property type="term" value="F:DNA binding"/>
    <property type="evidence" value="ECO:0007669"/>
    <property type="project" value="UniProtKB-KW"/>
</dbReference>
<dbReference type="Gene3D" id="1.10.10.10">
    <property type="entry name" value="Winged helix-like DNA-binding domain superfamily/Winged helix DNA-binding domain"/>
    <property type="match status" value="1"/>
</dbReference>
<dbReference type="Pfam" id="PF12802">
    <property type="entry name" value="MarR_2"/>
    <property type="match status" value="1"/>
</dbReference>
<evidence type="ECO:0000259" key="5">
    <source>
        <dbReference type="PROSITE" id="PS50995"/>
    </source>
</evidence>
<dbReference type="RefSeq" id="WP_133617329.1">
    <property type="nucleotide sequence ID" value="NZ_SNYA01000006.1"/>
</dbReference>
<protein>
    <submittedName>
        <fullName evidence="6">DNA-binding MarR family transcriptional regulator</fullName>
    </submittedName>
</protein>
<dbReference type="CDD" id="cd00090">
    <property type="entry name" value="HTH_ARSR"/>
    <property type="match status" value="1"/>
</dbReference>
<dbReference type="Proteomes" id="UP000295601">
    <property type="component" value="Unassembled WGS sequence"/>
</dbReference>
<comment type="caution">
    <text evidence="6">The sequence shown here is derived from an EMBL/GenBank/DDBJ whole genome shotgun (WGS) entry which is preliminary data.</text>
</comment>
<feature type="compositionally biased region" description="Low complexity" evidence="4">
    <location>
        <begin position="1"/>
        <end position="19"/>
    </location>
</feature>
<dbReference type="SMART" id="SM00347">
    <property type="entry name" value="HTH_MARR"/>
    <property type="match status" value="1"/>
</dbReference>
<evidence type="ECO:0000256" key="3">
    <source>
        <dbReference type="ARBA" id="ARBA00023163"/>
    </source>
</evidence>
<dbReference type="OrthoDB" id="9154853at2"/>
<proteinExistence type="predicted"/>
<organism evidence="6 7">
    <name type="scientific">Leucobacter luti</name>
    <dbReference type="NCBI Taxonomy" id="340320"/>
    <lineage>
        <taxon>Bacteria</taxon>
        <taxon>Bacillati</taxon>
        <taxon>Actinomycetota</taxon>
        <taxon>Actinomycetes</taxon>
        <taxon>Micrococcales</taxon>
        <taxon>Microbacteriaceae</taxon>
        <taxon>Leucobacter</taxon>
    </lineage>
</organism>
<name>A0A4R6RVK3_9MICO</name>
<dbReference type="GO" id="GO:0003700">
    <property type="term" value="F:DNA-binding transcription factor activity"/>
    <property type="evidence" value="ECO:0007669"/>
    <property type="project" value="InterPro"/>
</dbReference>
<evidence type="ECO:0000256" key="1">
    <source>
        <dbReference type="ARBA" id="ARBA00023015"/>
    </source>
</evidence>